<dbReference type="Proteomes" id="UP000326198">
    <property type="component" value="Unassembled WGS sequence"/>
</dbReference>
<evidence type="ECO:0000313" key="2">
    <source>
        <dbReference type="EMBL" id="KAE8372217.1"/>
    </source>
</evidence>
<sequence length="276" mass="31104">MAPLRSTYTGVTIDAEGTLLCKCGCSMNSYTVKDAKSPYRGEQYLACRRHSKDRERCKSWVWFDDVPQVEKLVPRLAVPQTPRKQTDIREFGQLTPPKSSCLKRKRVNVDPGRLDEAPGEDIEDSDFSDETLGSPSQRRRRLLRKDASTPVARSLFACEEGMDTVQHRPIQRFGTPPHRVTDASTPRNPELVSSGRFTAGRGGQRYRKRWLGLGESVTPTKQNSIFASPACIMDDDISDTDSYGWDKELDAAMLDKSDQIQASRKDSHMEELNTAM</sequence>
<accession>A0A5N7AQT0</accession>
<gene>
    <name evidence="2" type="ORF">BDV26DRAFT_274606</name>
</gene>
<reference evidence="2 3" key="1">
    <citation type="submission" date="2019-04" db="EMBL/GenBank/DDBJ databases">
        <title>Friends and foes A comparative genomics studyof 23 Aspergillus species from section Flavi.</title>
        <authorList>
            <consortium name="DOE Joint Genome Institute"/>
            <person name="Kjaerbolling I."/>
            <person name="Vesth T."/>
            <person name="Frisvad J.C."/>
            <person name="Nybo J.L."/>
            <person name="Theobald S."/>
            <person name="Kildgaard S."/>
            <person name="Isbrandt T."/>
            <person name="Kuo A."/>
            <person name="Sato A."/>
            <person name="Lyhne E.K."/>
            <person name="Kogle M.E."/>
            <person name="Wiebenga A."/>
            <person name="Kun R.S."/>
            <person name="Lubbers R.J."/>
            <person name="Makela M.R."/>
            <person name="Barry K."/>
            <person name="Chovatia M."/>
            <person name="Clum A."/>
            <person name="Daum C."/>
            <person name="Haridas S."/>
            <person name="He G."/>
            <person name="LaButti K."/>
            <person name="Lipzen A."/>
            <person name="Mondo S."/>
            <person name="Riley R."/>
            <person name="Salamov A."/>
            <person name="Simmons B.A."/>
            <person name="Magnuson J.K."/>
            <person name="Henrissat B."/>
            <person name="Mortensen U.H."/>
            <person name="Larsen T.O."/>
            <person name="Devries R.P."/>
            <person name="Grigoriev I.V."/>
            <person name="Machida M."/>
            <person name="Baker S.E."/>
            <person name="Andersen M.R."/>
        </authorList>
    </citation>
    <scope>NUCLEOTIDE SEQUENCE [LARGE SCALE GENOMIC DNA]</scope>
    <source>
        <strain evidence="2 3">IBT 29228</strain>
    </source>
</reference>
<dbReference type="AlphaFoldDB" id="A0A5N7AQT0"/>
<evidence type="ECO:0008006" key="4">
    <source>
        <dbReference type="Google" id="ProtNLM"/>
    </source>
</evidence>
<feature type="region of interest" description="Disordered" evidence="1">
    <location>
        <begin position="169"/>
        <end position="200"/>
    </location>
</feature>
<dbReference type="EMBL" id="ML736370">
    <property type="protein sequence ID" value="KAE8372217.1"/>
    <property type="molecule type" value="Genomic_DNA"/>
</dbReference>
<feature type="compositionally biased region" description="Acidic residues" evidence="1">
    <location>
        <begin position="117"/>
        <end position="129"/>
    </location>
</feature>
<proteinExistence type="predicted"/>
<keyword evidence="3" id="KW-1185">Reference proteome</keyword>
<protein>
    <recommendedName>
        <fullName evidence="4">Zinc finger GRF-type domain-containing protein</fullName>
    </recommendedName>
</protein>
<dbReference type="OrthoDB" id="4425191at2759"/>
<organism evidence="2 3">
    <name type="scientific">Aspergillus bertholletiae</name>
    <dbReference type="NCBI Taxonomy" id="1226010"/>
    <lineage>
        <taxon>Eukaryota</taxon>
        <taxon>Fungi</taxon>
        <taxon>Dikarya</taxon>
        <taxon>Ascomycota</taxon>
        <taxon>Pezizomycotina</taxon>
        <taxon>Eurotiomycetes</taxon>
        <taxon>Eurotiomycetidae</taxon>
        <taxon>Eurotiales</taxon>
        <taxon>Aspergillaceae</taxon>
        <taxon>Aspergillus</taxon>
        <taxon>Aspergillus subgen. Circumdati</taxon>
    </lineage>
</organism>
<evidence type="ECO:0000313" key="3">
    <source>
        <dbReference type="Proteomes" id="UP000326198"/>
    </source>
</evidence>
<name>A0A5N7AQT0_9EURO</name>
<feature type="region of interest" description="Disordered" evidence="1">
    <location>
        <begin position="104"/>
        <end position="145"/>
    </location>
</feature>
<evidence type="ECO:0000256" key="1">
    <source>
        <dbReference type="SAM" id="MobiDB-lite"/>
    </source>
</evidence>